<accession>A0A1V8M2N5</accession>
<evidence type="ECO:0000313" key="9">
    <source>
        <dbReference type="EMBL" id="OQK16799.1"/>
    </source>
</evidence>
<name>A0A1V8M2N5_9GAMM</name>
<dbReference type="InterPro" id="IPR025959">
    <property type="entry name" value="Winged_HTH_dom"/>
</dbReference>
<evidence type="ECO:0000313" key="2">
    <source>
        <dbReference type="EMBL" id="OQK15306.1"/>
    </source>
</evidence>
<dbReference type="Gene3D" id="1.10.10.10">
    <property type="entry name" value="Winged helix-like DNA-binding domain superfamily/Winged helix DNA-binding domain"/>
    <property type="match status" value="1"/>
</dbReference>
<reference evidence="5 11" key="1">
    <citation type="submission" date="2015-12" db="EMBL/GenBank/DDBJ databases">
        <authorList>
            <person name="Shamseldin A."/>
            <person name="Moawad H."/>
            <person name="Abd El-Rahim W.M."/>
            <person name="Sadowsky M.J."/>
        </authorList>
    </citation>
    <scope>NUCLEOTIDE SEQUENCE [LARGE SCALE GENOMIC DNA]</scope>
    <source>
        <strain evidence="5 11">WF1</strain>
    </source>
</reference>
<dbReference type="Pfam" id="PF13592">
    <property type="entry name" value="HTH_33"/>
    <property type="match status" value="1"/>
</dbReference>
<evidence type="ECO:0000313" key="8">
    <source>
        <dbReference type="EMBL" id="OQK16204.1"/>
    </source>
</evidence>
<evidence type="ECO:0000313" key="6">
    <source>
        <dbReference type="EMBL" id="OQK15819.1"/>
    </source>
</evidence>
<evidence type="ECO:0000259" key="1">
    <source>
        <dbReference type="Pfam" id="PF13592"/>
    </source>
</evidence>
<sequence length="123" mass="14048">MPAPYSVDIRKKVLNAIEIDKQSKPDIAKRFAVSYSFVYTLWQHYQETGMIAAKKVGGHVAPKVDEAGALEIKEWLIKKPDLTLNDLCDRYAEHFGISMGKSSMDRALKRMNIRYKKKSVRSS</sequence>
<proteinExistence type="predicted"/>
<dbReference type="EMBL" id="LPUF01000004">
    <property type="protein sequence ID" value="OQK15413.1"/>
    <property type="molecule type" value="Genomic_DNA"/>
</dbReference>
<comment type="caution">
    <text evidence="5">The sequence shown here is derived from an EMBL/GenBank/DDBJ whole genome shotgun (WGS) entry which is preliminary data.</text>
</comment>
<organism evidence="5 11">
    <name type="scientific">Methyloprofundus sedimenti</name>
    <dbReference type="NCBI Taxonomy" id="1420851"/>
    <lineage>
        <taxon>Bacteria</taxon>
        <taxon>Pseudomonadati</taxon>
        <taxon>Pseudomonadota</taxon>
        <taxon>Gammaproteobacteria</taxon>
        <taxon>Methylococcales</taxon>
        <taxon>Methylococcaceae</taxon>
        <taxon>Methyloprofundus</taxon>
    </lineage>
</organism>
<dbReference type="EMBL" id="LPUF01000001">
    <property type="protein sequence ID" value="OQK16799.1"/>
    <property type="molecule type" value="Genomic_DNA"/>
</dbReference>
<dbReference type="EMBL" id="LPUF01000003">
    <property type="protein sequence ID" value="OQK15778.1"/>
    <property type="molecule type" value="Genomic_DNA"/>
</dbReference>
<dbReference type="Proteomes" id="UP000191980">
    <property type="component" value="Unassembled WGS sequence"/>
</dbReference>
<gene>
    <name evidence="9" type="ORF">AU255_02520</name>
    <name evidence="10" type="ORF">AU255_06115</name>
    <name evidence="7" type="ORF">AU255_13020</name>
    <name evidence="8" type="ORF">AU255_13970</name>
    <name evidence="4" type="ORF">AU255_15110</name>
    <name evidence="5" type="ORF">AU255_16410</name>
    <name evidence="6" type="ORF">AU255_16645</name>
    <name evidence="2" type="ORF">AU255_17695</name>
    <name evidence="3" type="ORF">AU255_18260</name>
</gene>
<dbReference type="EMBL" id="LPUF01000003">
    <property type="protein sequence ID" value="OQK15819.1"/>
    <property type="molecule type" value="Genomic_DNA"/>
</dbReference>
<feature type="domain" description="Winged helix-turn helix" evidence="1">
    <location>
        <begin position="82"/>
        <end position="117"/>
    </location>
</feature>
<dbReference type="SUPFAM" id="SSF46689">
    <property type="entry name" value="Homeodomain-like"/>
    <property type="match status" value="1"/>
</dbReference>
<evidence type="ECO:0000313" key="11">
    <source>
        <dbReference type="Proteomes" id="UP000191980"/>
    </source>
</evidence>
<evidence type="ECO:0000313" key="10">
    <source>
        <dbReference type="EMBL" id="OQK17451.1"/>
    </source>
</evidence>
<evidence type="ECO:0000313" key="4">
    <source>
        <dbReference type="EMBL" id="OQK15554.1"/>
    </source>
</evidence>
<protein>
    <recommendedName>
        <fullName evidence="1">Winged helix-turn helix domain-containing protein</fullName>
    </recommendedName>
</protein>
<evidence type="ECO:0000313" key="7">
    <source>
        <dbReference type="EMBL" id="OQK16032.1"/>
    </source>
</evidence>
<keyword evidence="11" id="KW-1185">Reference proteome</keyword>
<dbReference type="EMBL" id="LPUF01000001">
    <property type="protein sequence ID" value="OQK17451.1"/>
    <property type="molecule type" value="Genomic_DNA"/>
</dbReference>
<dbReference type="STRING" id="1420851.AU255_02520"/>
<dbReference type="EMBL" id="LPUF01000003">
    <property type="protein sequence ID" value="OQK15554.1"/>
    <property type="molecule type" value="Genomic_DNA"/>
</dbReference>
<dbReference type="AlphaFoldDB" id="A0A1V8M2N5"/>
<dbReference type="RefSeq" id="WP_158083035.1">
    <property type="nucleotide sequence ID" value="NZ_LPUF01000001.1"/>
</dbReference>
<evidence type="ECO:0000313" key="5">
    <source>
        <dbReference type="EMBL" id="OQK15778.1"/>
    </source>
</evidence>
<dbReference type="EMBL" id="LPUF01000002">
    <property type="protein sequence ID" value="OQK16032.1"/>
    <property type="molecule type" value="Genomic_DNA"/>
</dbReference>
<dbReference type="EMBL" id="LPUF01000002">
    <property type="protein sequence ID" value="OQK16204.1"/>
    <property type="molecule type" value="Genomic_DNA"/>
</dbReference>
<dbReference type="InterPro" id="IPR009057">
    <property type="entry name" value="Homeodomain-like_sf"/>
</dbReference>
<dbReference type="InterPro" id="IPR036388">
    <property type="entry name" value="WH-like_DNA-bd_sf"/>
</dbReference>
<dbReference type="EMBL" id="LPUF01000004">
    <property type="protein sequence ID" value="OQK15306.1"/>
    <property type="molecule type" value="Genomic_DNA"/>
</dbReference>
<dbReference type="OrthoDB" id="5572758at2"/>
<evidence type="ECO:0000313" key="3">
    <source>
        <dbReference type="EMBL" id="OQK15413.1"/>
    </source>
</evidence>